<protein>
    <submittedName>
        <fullName evidence="1">Uncharacterized protein</fullName>
    </submittedName>
</protein>
<dbReference type="KEGG" id="vg:60324431"/>
<dbReference type="RefSeq" id="YP_009952968.1">
    <property type="nucleotide sequence ID" value="NC_051617.1"/>
</dbReference>
<name>A0A6M3SZP7_9CAUD</name>
<accession>A0A6M3SZP7</accession>
<reference evidence="1 2" key="1">
    <citation type="submission" date="2020-04" db="EMBL/GenBank/DDBJ databases">
        <authorList>
            <person name="Davenport L."/>
            <person name="Mcconahy L."/>
            <person name="Chen A."/>
            <person name="Cottrell A."/>
            <person name="Drouin R."/>
            <person name="Erdman M."/>
            <person name="Goranson S."/>
            <person name="Harrington A."/>
            <person name="Hecht A."/>
            <person name="Ramos M."/>
            <person name="Schutt J."/>
            <person name="Hayes S.G."/>
            <person name="Haydock J."/>
            <person name="Ettinger A.-S.H."/>
            <person name="Anders K.R."/>
            <person name="Garlena R.A."/>
            <person name="Russell D.A."/>
            <person name="Pope W.H."/>
            <person name="Jacobs-Sera D."/>
            <person name="Hatfull G.F."/>
        </authorList>
    </citation>
    <scope>NUCLEOTIDE SEQUENCE [LARGE SCALE GENOMIC DNA]</scope>
</reference>
<sequence>MSAAQQSVAVLFPARTQSDGRAWYRPVRPPGADMSQWAWTSDPRLAHPDYCAHYDEQTGGLHPEGLCGGDCSGCVGEGEGGPLRTVAALVEAATAPVVSVAAARAEVFGAAWSQVVELASAIESEGTLW</sequence>
<dbReference type="EMBL" id="MT310860">
    <property type="protein sequence ID" value="QJD50482.1"/>
    <property type="molecule type" value="Genomic_DNA"/>
</dbReference>
<organism evidence="1 2">
    <name type="scientific">Mycobacterium phage Chris</name>
    <dbReference type="NCBI Taxonomy" id="2725626"/>
    <lineage>
        <taxon>Viruses</taxon>
        <taxon>Duplodnaviria</taxon>
        <taxon>Heunggongvirae</taxon>
        <taxon>Uroviricota</taxon>
        <taxon>Caudoviricetes</taxon>
        <taxon>Weiservirinae</taxon>
        <taxon>Anayavirus</taxon>
        <taxon>Anayavirus chris</taxon>
    </lineage>
</organism>
<gene>
    <name evidence="1" type="primary">80</name>
    <name evidence="1" type="ORF">SEA_CHRIS_80</name>
</gene>
<evidence type="ECO:0000313" key="2">
    <source>
        <dbReference type="Proteomes" id="UP000501603"/>
    </source>
</evidence>
<dbReference type="Proteomes" id="UP000501603">
    <property type="component" value="Segment"/>
</dbReference>
<keyword evidence="2" id="KW-1185">Reference proteome</keyword>
<evidence type="ECO:0000313" key="1">
    <source>
        <dbReference type="EMBL" id="QJD50482.1"/>
    </source>
</evidence>
<dbReference type="GeneID" id="60324431"/>
<proteinExistence type="predicted"/>